<evidence type="ECO:0000313" key="1">
    <source>
        <dbReference type="EMBL" id="MBD2610233.1"/>
    </source>
</evidence>
<evidence type="ECO:0000313" key="2">
    <source>
        <dbReference type="Proteomes" id="UP000606396"/>
    </source>
</evidence>
<sequence length="59" mass="6485">MAQKAMAIATISQLSKAIACRFTILSRAIALHYQQKHKSRISFYNLGGAMSSTGYTYAI</sequence>
<keyword evidence="2" id="KW-1185">Reference proteome</keyword>
<dbReference type="Proteomes" id="UP000606396">
    <property type="component" value="Unassembled WGS sequence"/>
</dbReference>
<reference evidence="1 2" key="1">
    <citation type="journal article" date="2020" name="ISME J.">
        <title>Comparative genomics reveals insights into cyanobacterial evolution and habitat adaptation.</title>
        <authorList>
            <person name="Chen M.Y."/>
            <person name="Teng W.K."/>
            <person name="Zhao L."/>
            <person name="Hu C.X."/>
            <person name="Zhou Y.K."/>
            <person name="Han B.P."/>
            <person name="Song L.R."/>
            <person name="Shu W.S."/>
        </authorList>
    </citation>
    <scope>NUCLEOTIDE SEQUENCE [LARGE SCALE GENOMIC DNA]</scope>
    <source>
        <strain evidence="1 2">FACHB-252</strain>
    </source>
</reference>
<accession>A0ABR8H3E6</accession>
<proteinExistence type="predicted"/>
<name>A0ABR8H3E6_NOSPU</name>
<gene>
    <name evidence="1" type="ORF">H6G94_02900</name>
</gene>
<dbReference type="EMBL" id="JACJTC010000002">
    <property type="protein sequence ID" value="MBD2610233.1"/>
    <property type="molecule type" value="Genomic_DNA"/>
</dbReference>
<organism evidence="1 2">
    <name type="scientific">Nostoc punctiforme FACHB-252</name>
    <dbReference type="NCBI Taxonomy" id="1357509"/>
    <lineage>
        <taxon>Bacteria</taxon>
        <taxon>Bacillati</taxon>
        <taxon>Cyanobacteriota</taxon>
        <taxon>Cyanophyceae</taxon>
        <taxon>Nostocales</taxon>
        <taxon>Nostocaceae</taxon>
        <taxon>Nostoc</taxon>
    </lineage>
</organism>
<protein>
    <submittedName>
        <fullName evidence="1">Uncharacterized protein</fullName>
    </submittedName>
</protein>
<comment type="caution">
    <text evidence="1">The sequence shown here is derived from an EMBL/GenBank/DDBJ whole genome shotgun (WGS) entry which is preliminary data.</text>
</comment>
<dbReference type="RefSeq" id="WP_190948256.1">
    <property type="nucleotide sequence ID" value="NZ_JACJTC010000002.1"/>
</dbReference>